<evidence type="ECO:0000313" key="1">
    <source>
        <dbReference type="EMBL" id="ORE02175.1"/>
    </source>
</evidence>
<accession>A0A1X0QQY9</accession>
<protein>
    <submittedName>
        <fullName evidence="1">Uncharacterized protein</fullName>
    </submittedName>
</protein>
<dbReference type="AlphaFoldDB" id="A0A1X0QQY9"/>
<dbReference type="EMBL" id="KV922067">
    <property type="protein sequence ID" value="ORE02175.1"/>
    <property type="molecule type" value="Genomic_DNA"/>
</dbReference>
<dbReference type="VEuPathDB" id="FungiDB:BCV72DRAFT_338890"/>
<gene>
    <name evidence="1" type="ORF">BCV72DRAFT_338890</name>
</gene>
<name>A0A1X0QQY9_RHIZD</name>
<proteinExistence type="predicted"/>
<organism evidence="1">
    <name type="scientific">Rhizopus microsporus var. microsporus</name>
    <dbReference type="NCBI Taxonomy" id="86635"/>
    <lineage>
        <taxon>Eukaryota</taxon>
        <taxon>Fungi</taxon>
        <taxon>Fungi incertae sedis</taxon>
        <taxon>Mucoromycota</taxon>
        <taxon>Mucoromycotina</taxon>
        <taxon>Mucoromycetes</taxon>
        <taxon>Mucorales</taxon>
        <taxon>Mucorineae</taxon>
        <taxon>Rhizopodaceae</taxon>
        <taxon>Rhizopus</taxon>
    </lineage>
</organism>
<reference evidence="1" key="1">
    <citation type="journal article" date="2016" name="Proc. Natl. Acad. Sci. U.S.A.">
        <title>Lipid metabolic changes in an early divergent fungus govern the establishment of a mutualistic symbiosis with endobacteria.</title>
        <authorList>
            <person name="Lastovetsky O.A."/>
            <person name="Gaspar M.L."/>
            <person name="Mondo S.J."/>
            <person name="LaButti K.M."/>
            <person name="Sandor L."/>
            <person name="Grigoriev I.V."/>
            <person name="Henry S.A."/>
            <person name="Pawlowska T.E."/>
        </authorList>
    </citation>
    <scope>NUCLEOTIDE SEQUENCE [LARGE SCALE GENOMIC DNA]</scope>
    <source>
        <strain evidence="1">ATCC 52814</strain>
    </source>
</reference>
<dbReference type="OrthoDB" id="2281294at2759"/>
<sequence>MLHVLSQQDIEQTKKSQDKSCFDTQATFQQTYFLGQNKNNDTLDEGYYYDMSNFEIANRAFYATINKFSRQNCPDTPFAKKKSSPYSFLENWHLHSIYSKSQQTLLGIHPVKPSVILCGDDFMFTPPFIPQQEEWNVVEPIEDVMLPPVNQKEYSSTMDGAPSLFYMPSDQSQEIVVFDNDPFDVYTEDYYHSSTTTGDDEYEDDAMNNEQVLISSSSDSSSIVSSISSITESNDDHKRRSFYGNDDDDDELSSYDLMNLYDAAFDFEDTNTASVITTQPVPVTRSSSFLSQNSFLSAKSAMSYQSLADIIVTNSGNSCSSSFTNYGTAATHLNEGSIENLADSSLLTRLYLFIINFWSLIMSYIYKVADDRSPLLPK</sequence>
<dbReference type="Proteomes" id="UP000242414">
    <property type="component" value="Unassembled WGS sequence"/>
</dbReference>